<gene>
    <name evidence="2" type="ORF">CYLTODRAFT_261507</name>
</gene>
<protein>
    <submittedName>
        <fullName evidence="2">Uncharacterized protein</fullName>
    </submittedName>
</protein>
<evidence type="ECO:0000313" key="3">
    <source>
        <dbReference type="Proteomes" id="UP000054007"/>
    </source>
</evidence>
<evidence type="ECO:0000256" key="1">
    <source>
        <dbReference type="SAM" id="MobiDB-lite"/>
    </source>
</evidence>
<dbReference type="EMBL" id="KN880503">
    <property type="protein sequence ID" value="KIY68409.1"/>
    <property type="molecule type" value="Genomic_DNA"/>
</dbReference>
<name>A0A0D7BE02_9AGAR</name>
<sequence>MDASRQRIFSRSPSTTMSRRNPLRHGTCSNTGQGLRRRNLPESALHVPKMECCWMSANIAPCLPSNCGLNLSYLQTPPSPTHIRSAFGTSDHQYYHYRIKLLFATTSYSKMNLSPLRHPTCSIFTPHLRRSCMHAALWNCMSSGKLRVERLVGSLTKIPSGF</sequence>
<reference evidence="2 3" key="1">
    <citation type="journal article" date="2015" name="Fungal Genet. Biol.">
        <title>Evolution of novel wood decay mechanisms in Agaricales revealed by the genome sequences of Fistulina hepatica and Cylindrobasidium torrendii.</title>
        <authorList>
            <person name="Floudas D."/>
            <person name="Held B.W."/>
            <person name="Riley R."/>
            <person name="Nagy L.G."/>
            <person name="Koehler G."/>
            <person name="Ransdell A.S."/>
            <person name="Younus H."/>
            <person name="Chow J."/>
            <person name="Chiniquy J."/>
            <person name="Lipzen A."/>
            <person name="Tritt A."/>
            <person name="Sun H."/>
            <person name="Haridas S."/>
            <person name="LaButti K."/>
            <person name="Ohm R.A."/>
            <person name="Kues U."/>
            <person name="Blanchette R.A."/>
            <person name="Grigoriev I.V."/>
            <person name="Minto R.E."/>
            <person name="Hibbett D.S."/>
        </authorList>
    </citation>
    <scope>NUCLEOTIDE SEQUENCE [LARGE SCALE GENOMIC DNA]</scope>
    <source>
        <strain evidence="2 3">FP15055 ss-10</strain>
    </source>
</reference>
<accession>A0A0D7BE02</accession>
<dbReference type="Proteomes" id="UP000054007">
    <property type="component" value="Unassembled WGS sequence"/>
</dbReference>
<proteinExistence type="predicted"/>
<feature type="compositionally biased region" description="Polar residues" evidence="1">
    <location>
        <begin position="7"/>
        <end position="19"/>
    </location>
</feature>
<evidence type="ECO:0000313" key="2">
    <source>
        <dbReference type="EMBL" id="KIY68409.1"/>
    </source>
</evidence>
<feature type="region of interest" description="Disordered" evidence="1">
    <location>
        <begin position="1"/>
        <end position="35"/>
    </location>
</feature>
<keyword evidence="3" id="KW-1185">Reference proteome</keyword>
<dbReference type="AlphaFoldDB" id="A0A0D7BE02"/>
<organism evidence="2 3">
    <name type="scientific">Cylindrobasidium torrendii FP15055 ss-10</name>
    <dbReference type="NCBI Taxonomy" id="1314674"/>
    <lineage>
        <taxon>Eukaryota</taxon>
        <taxon>Fungi</taxon>
        <taxon>Dikarya</taxon>
        <taxon>Basidiomycota</taxon>
        <taxon>Agaricomycotina</taxon>
        <taxon>Agaricomycetes</taxon>
        <taxon>Agaricomycetidae</taxon>
        <taxon>Agaricales</taxon>
        <taxon>Marasmiineae</taxon>
        <taxon>Physalacriaceae</taxon>
        <taxon>Cylindrobasidium</taxon>
    </lineage>
</organism>